<sequence>MTALPAPALPTPPALPVLPARPFPGAAHPTRLVDAPTDHRRRFGFGEGRRVHRFPAATFLDRPVAREELAVACDALEASDRAASRRLAALGTLAALLLGTLVVLIATGHGTGPGLTGTSALWGAGAGLAGVVIGLVAVLRQHQREHDALTDRVHRYEARLEQLRALR</sequence>
<dbReference type="RefSeq" id="WP_386053734.1">
    <property type="nucleotide sequence ID" value="NZ_JBHTKH010000010.1"/>
</dbReference>
<accession>A0ABW3MZP2</accession>
<keyword evidence="2" id="KW-0812">Transmembrane</keyword>
<evidence type="ECO:0000313" key="4">
    <source>
        <dbReference type="Proteomes" id="UP001597046"/>
    </source>
</evidence>
<keyword evidence="2" id="KW-0472">Membrane</keyword>
<reference evidence="4" key="1">
    <citation type="journal article" date="2019" name="Int. J. Syst. Evol. Microbiol.">
        <title>The Global Catalogue of Microorganisms (GCM) 10K type strain sequencing project: providing services to taxonomists for standard genome sequencing and annotation.</title>
        <authorList>
            <consortium name="The Broad Institute Genomics Platform"/>
            <consortium name="The Broad Institute Genome Sequencing Center for Infectious Disease"/>
            <person name="Wu L."/>
            <person name="Ma J."/>
        </authorList>
    </citation>
    <scope>NUCLEOTIDE SEQUENCE [LARGE SCALE GENOMIC DNA]</scope>
    <source>
        <strain evidence="4">CCUG 57508</strain>
    </source>
</reference>
<evidence type="ECO:0000256" key="1">
    <source>
        <dbReference type="SAM" id="Coils"/>
    </source>
</evidence>
<protein>
    <submittedName>
        <fullName evidence="3">Uncharacterized protein</fullName>
    </submittedName>
</protein>
<gene>
    <name evidence="3" type="ORF">ACFQ2V_15445</name>
</gene>
<dbReference type="EMBL" id="JBHTKH010000010">
    <property type="protein sequence ID" value="MFD1055707.1"/>
    <property type="molecule type" value="Genomic_DNA"/>
</dbReference>
<evidence type="ECO:0000313" key="3">
    <source>
        <dbReference type="EMBL" id="MFD1055707.1"/>
    </source>
</evidence>
<feature type="transmembrane region" description="Helical" evidence="2">
    <location>
        <begin position="87"/>
        <end position="108"/>
    </location>
</feature>
<evidence type="ECO:0000256" key="2">
    <source>
        <dbReference type="SAM" id="Phobius"/>
    </source>
</evidence>
<dbReference type="Proteomes" id="UP001597046">
    <property type="component" value="Unassembled WGS sequence"/>
</dbReference>
<feature type="coiled-coil region" evidence="1">
    <location>
        <begin position="139"/>
        <end position="166"/>
    </location>
</feature>
<comment type="caution">
    <text evidence="3">The sequence shown here is derived from an EMBL/GenBank/DDBJ whole genome shotgun (WGS) entry which is preliminary data.</text>
</comment>
<organism evidence="3 4">
    <name type="scientific">Terrabacter terrigena</name>
    <dbReference type="NCBI Taxonomy" id="574718"/>
    <lineage>
        <taxon>Bacteria</taxon>
        <taxon>Bacillati</taxon>
        <taxon>Actinomycetota</taxon>
        <taxon>Actinomycetes</taxon>
        <taxon>Micrococcales</taxon>
        <taxon>Intrasporangiaceae</taxon>
        <taxon>Terrabacter</taxon>
    </lineage>
</organism>
<keyword evidence="1" id="KW-0175">Coiled coil</keyword>
<feature type="transmembrane region" description="Helical" evidence="2">
    <location>
        <begin position="120"/>
        <end position="139"/>
    </location>
</feature>
<keyword evidence="4" id="KW-1185">Reference proteome</keyword>
<proteinExistence type="predicted"/>
<name>A0ABW3MZP2_9MICO</name>
<keyword evidence="2" id="KW-1133">Transmembrane helix</keyword>